<sequence length="80" mass="9701">MFKFIWEKLTTNEFVEEGLRDELSLMLELELKHMKFIVQPRVDTRYDLLYNDVIALLKKEQRNGWRGTESETFAKKFVED</sequence>
<gene>
    <name evidence="1" type="ORF">RCL2_001347500</name>
</gene>
<dbReference type="EMBL" id="BLAL01000160">
    <property type="protein sequence ID" value="GES86420.1"/>
    <property type="molecule type" value="Genomic_DNA"/>
</dbReference>
<reference evidence="1" key="1">
    <citation type="submission" date="2019-10" db="EMBL/GenBank/DDBJ databases">
        <title>Conservation and host-specific expression of non-tandemly repeated heterogenous ribosome RNA gene in arbuscular mycorrhizal fungi.</title>
        <authorList>
            <person name="Maeda T."/>
            <person name="Kobayashi Y."/>
            <person name="Nakagawa T."/>
            <person name="Ezawa T."/>
            <person name="Yamaguchi K."/>
            <person name="Bino T."/>
            <person name="Nishimoto Y."/>
            <person name="Shigenobu S."/>
            <person name="Kawaguchi M."/>
        </authorList>
    </citation>
    <scope>NUCLEOTIDE SEQUENCE</scope>
    <source>
        <strain evidence="1">HR1</strain>
    </source>
</reference>
<evidence type="ECO:0000313" key="2">
    <source>
        <dbReference type="Proteomes" id="UP000615446"/>
    </source>
</evidence>
<organism evidence="1 2">
    <name type="scientific">Rhizophagus clarus</name>
    <dbReference type="NCBI Taxonomy" id="94130"/>
    <lineage>
        <taxon>Eukaryota</taxon>
        <taxon>Fungi</taxon>
        <taxon>Fungi incertae sedis</taxon>
        <taxon>Mucoromycota</taxon>
        <taxon>Glomeromycotina</taxon>
        <taxon>Glomeromycetes</taxon>
        <taxon>Glomerales</taxon>
        <taxon>Glomeraceae</taxon>
        <taxon>Rhizophagus</taxon>
    </lineage>
</organism>
<protein>
    <submittedName>
        <fullName evidence="1">Uncharacterized protein</fullName>
    </submittedName>
</protein>
<comment type="caution">
    <text evidence="1">The sequence shown here is derived from an EMBL/GenBank/DDBJ whole genome shotgun (WGS) entry which is preliminary data.</text>
</comment>
<dbReference type="Proteomes" id="UP000615446">
    <property type="component" value="Unassembled WGS sequence"/>
</dbReference>
<name>A0A8H3QMJ6_9GLOM</name>
<dbReference type="OrthoDB" id="2382784at2759"/>
<proteinExistence type="predicted"/>
<dbReference type="AlphaFoldDB" id="A0A8H3QMJ6"/>
<accession>A0A8H3QMJ6</accession>
<evidence type="ECO:0000313" key="1">
    <source>
        <dbReference type="EMBL" id="GES86420.1"/>
    </source>
</evidence>